<feature type="transmembrane region" description="Helical" evidence="7">
    <location>
        <begin position="258"/>
        <end position="278"/>
    </location>
</feature>
<feature type="transmembrane region" description="Helical" evidence="7">
    <location>
        <begin position="138"/>
        <end position="156"/>
    </location>
</feature>
<evidence type="ECO:0000256" key="7">
    <source>
        <dbReference type="SAM" id="Phobius"/>
    </source>
</evidence>
<name>A0A6L5R3E8_9MICO</name>
<keyword evidence="5 7" id="KW-0472">Membrane</keyword>
<feature type="region of interest" description="Disordered" evidence="6">
    <location>
        <begin position="1"/>
        <end position="21"/>
    </location>
</feature>
<feature type="compositionally biased region" description="Pro residues" evidence="6">
    <location>
        <begin position="10"/>
        <end position="19"/>
    </location>
</feature>
<keyword evidence="2" id="KW-1003">Cell membrane</keyword>
<dbReference type="PANTHER" id="PTHR32196:SF72">
    <property type="entry name" value="RIBOSE IMPORT PERMEASE PROTEIN RBSC"/>
    <property type="match status" value="1"/>
</dbReference>
<evidence type="ECO:0000256" key="5">
    <source>
        <dbReference type="ARBA" id="ARBA00023136"/>
    </source>
</evidence>
<dbReference type="InterPro" id="IPR001851">
    <property type="entry name" value="ABC_transp_permease"/>
</dbReference>
<evidence type="ECO:0000313" key="9">
    <source>
        <dbReference type="Proteomes" id="UP000476511"/>
    </source>
</evidence>
<organism evidence="8 9">
    <name type="scientific">Agromyces kandeliae</name>
    <dbReference type="NCBI Taxonomy" id="2666141"/>
    <lineage>
        <taxon>Bacteria</taxon>
        <taxon>Bacillati</taxon>
        <taxon>Actinomycetota</taxon>
        <taxon>Actinomycetes</taxon>
        <taxon>Micrococcales</taxon>
        <taxon>Microbacteriaceae</taxon>
        <taxon>Agromyces</taxon>
    </lineage>
</organism>
<dbReference type="AlphaFoldDB" id="A0A6L5R3E8"/>
<dbReference type="GO" id="GO:0005886">
    <property type="term" value="C:plasma membrane"/>
    <property type="evidence" value="ECO:0007669"/>
    <property type="project" value="UniProtKB-SubCell"/>
</dbReference>
<gene>
    <name evidence="8" type="ORF">GJR97_11735</name>
</gene>
<dbReference type="PANTHER" id="PTHR32196">
    <property type="entry name" value="ABC TRANSPORTER PERMEASE PROTEIN YPHD-RELATED-RELATED"/>
    <property type="match status" value="1"/>
</dbReference>
<dbReference type="CDD" id="cd06579">
    <property type="entry name" value="TM_PBP1_transp_AraH_like"/>
    <property type="match status" value="1"/>
</dbReference>
<proteinExistence type="predicted"/>
<feature type="transmembrane region" description="Helical" evidence="7">
    <location>
        <begin position="310"/>
        <end position="326"/>
    </location>
</feature>
<evidence type="ECO:0000256" key="2">
    <source>
        <dbReference type="ARBA" id="ARBA00022475"/>
    </source>
</evidence>
<keyword evidence="9" id="KW-1185">Reference proteome</keyword>
<comment type="subcellular location">
    <subcellularLocation>
        <location evidence="1">Cell membrane</location>
        <topology evidence="1">Multi-pass membrane protein</topology>
    </subcellularLocation>
</comment>
<feature type="transmembrane region" description="Helical" evidence="7">
    <location>
        <begin position="285"/>
        <end position="304"/>
    </location>
</feature>
<reference evidence="8 9" key="1">
    <citation type="submission" date="2019-11" db="EMBL/GenBank/DDBJ databases">
        <title>Agromyces kandeliae sp. nov., isolated from mangrove soil.</title>
        <authorList>
            <person name="Wang R."/>
        </authorList>
    </citation>
    <scope>NUCLEOTIDE SEQUENCE [LARGE SCALE GENOMIC DNA]</scope>
    <source>
        <strain evidence="8 9">Q22</strain>
    </source>
</reference>
<sequence>MTATIVAQPGTPPASPPPKPKADPVDRILDVGIYIALAALVLVFSVASPYFLTVGNLLNIGQAVAQTGILAAGVTIALIAGQLDISFGSVIAITAVLIAVLTSAGVPVAVAVLAAVVAGLLVGVLNGVLIVHLNISSIISTLAVGTAVTGGAYLVASGQVVPLPDPTVFSWVNARILGLPVPMLIAIAVYVAGWILLSKTKLGAHIYAVGGNSSAALRAGIPVKRIYFTVLLISSGLAVLAGVIVLGRTGAGDPSYGAADMFTVLGAVLLSGIGLGGGTGSVQRTLIGVLIIGVLANGLVLLGVQSYYQQLLNGAVLVLAVVMEAIRRKRRSR</sequence>
<keyword evidence="4 7" id="KW-1133">Transmembrane helix</keyword>
<protein>
    <submittedName>
        <fullName evidence="8">Ribose ABC transporter permease</fullName>
    </submittedName>
</protein>
<accession>A0A6L5R3E8</accession>
<evidence type="ECO:0000256" key="3">
    <source>
        <dbReference type="ARBA" id="ARBA00022692"/>
    </source>
</evidence>
<dbReference type="RefSeq" id="WP_154346604.1">
    <property type="nucleotide sequence ID" value="NZ_WKJD01000016.1"/>
</dbReference>
<dbReference type="EMBL" id="WKJD01000016">
    <property type="protein sequence ID" value="MRX44395.1"/>
    <property type="molecule type" value="Genomic_DNA"/>
</dbReference>
<feature type="transmembrane region" description="Helical" evidence="7">
    <location>
        <begin position="112"/>
        <end position="131"/>
    </location>
</feature>
<feature type="transmembrane region" description="Helical" evidence="7">
    <location>
        <begin position="63"/>
        <end position="80"/>
    </location>
</feature>
<evidence type="ECO:0000313" key="8">
    <source>
        <dbReference type="EMBL" id="MRX44395.1"/>
    </source>
</evidence>
<feature type="transmembrane region" description="Helical" evidence="7">
    <location>
        <begin position="226"/>
        <end position="246"/>
    </location>
</feature>
<dbReference type="GO" id="GO:0022857">
    <property type="term" value="F:transmembrane transporter activity"/>
    <property type="evidence" value="ECO:0007669"/>
    <property type="project" value="InterPro"/>
</dbReference>
<comment type="caution">
    <text evidence="8">The sequence shown here is derived from an EMBL/GenBank/DDBJ whole genome shotgun (WGS) entry which is preliminary data.</text>
</comment>
<dbReference type="Proteomes" id="UP000476511">
    <property type="component" value="Unassembled WGS sequence"/>
</dbReference>
<evidence type="ECO:0000256" key="1">
    <source>
        <dbReference type="ARBA" id="ARBA00004651"/>
    </source>
</evidence>
<keyword evidence="3 7" id="KW-0812">Transmembrane</keyword>
<feature type="transmembrane region" description="Helical" evidence="7">
    <location>
        <begin position="87"/>
        <end position="106"/>
    </location>
</feature>
<feature type="transmembrane region" description="Helical" evidence="7">
    <location>
        <begin position="176"/>
        <end position="197"/>
    </location>
</feature>
<feature type="transmembrane region" description="Helical" evidence="7">
    <location>
        <begin position="31"/>
        <end position="51"/>
    </location>
</feature>
<evidence type="ECO:0000256" key="6">
    <source>
        <dbReference type="SAM" id="MobiDB-lite"/>
    </source>
</evidence>
<evidence type="ECO:0000256" key="4">
    <source>
        <dbReference type="ARBA" id="ARBA00022989"/>
    </source>
</evidence>
<dbReference type="Pfam" id="PF02653">
    <property type="entry name" value="BPD_transp_2"/>
    <property type="match status" value="1"/>
</dbReference>